<dbReference type="eggNOG" id="COG3153">
    <property type="taxonomic scope" value="Bacteria"/>
</dbReference>
<accession>E6SEH5</accession>
<dbReference type="CDD" id="cd04301">
    <property type="entry name" value="NAT_SF"/>
    <property type="match status" value="1"/>
</dbReference>
<keyword evidence="1" id="KW-0808">Transferase</keyword>
<dbReference type="STRING" id="710696.Intca_3371"/>
<feature type="domain" description="N-acetyltransferase" evidence="3">
    <location>
        <begin position="8"/>
        <end position="172"/>
    </location>
</feature>
<proteinExistence type="predicted"/>
<dbReference type="PANTHER" id="PTHR43877:SF2">
    <property type="entry name" value="AMINOALKYLPHOSPHONATE N-ACETYLTRANSFERASE-RELATED"/>
    <property type="match status" value="1"/>
</dbReference>
<evidence type="ECO:0000256" key="2">
    <source>
        <dbReference type="ARBA" id="ARBA00023315"/>
    </source>
</evidence>
<keyword evidence="2" id="KW-0012">Acyltransferase</keyword>
<evidence type="ECO:0000259" key="3">
    <source>
        <dbReference type="PROSITE" id="PS51186"/>
    </source>
</evidence>
<evidence type="ECO:0000313" key="4">
    <source>
        <dbReference type="EMBL" id="ADU49852.1"/>
    </source>
</evidence>
<dbReference type="SUPFAM" id="SSF55729">
    <property type="entry name" value="Acyl-CoA N-acyltransferases (Nat)"/>
    <property type="match status" value="1"/>
</dbReference>
<keyword evidence="5" id="KW-1185">Reference proteome</keyword>
<name>E6SEH5_INTC7</name>
<dbReference type="InterPro" id="IPR016181">
    <property type="entry name" value="Acyl_CoA_acyltransferase"/>
</dbReference>
<dbReference type="InterPro" id="IPR000182">
    <property type="entry name" value="GNAT_dom"/>
</dbReference>
<dbReference type="InterPro" id="IPR050832">
    <property type="entry name" value="Bact_Acetyltransf"/>
</dbReference>
<dbReference type="GO" id="GO:0016747">
    <property type="term" value="F:acyltransferase activity, transferring groups other than amino-acyl groups"/>
    <property type="evidence" value="ECO:0007669"/>
    <property type="project" value="InterPro"/>
</dbReference>
<evidence type="ECO:0000256" key="1">
    <source>
        <dbReference type="ARBA" id="ARBA00022679"/>
    </source>
</evidence>
<dbReference type="HOGENOM" id="CLU_102964_1_1_11"/>
<dbReference type="Gene3D" id="3.40.630.30">
    <property type="match status" value="1"/>
</dbReference>
<dbReference type="AlphaFoldDB" id="E6SEH5"/>
<sequence>MTIAAMAFTIRVAVPDDFTAVGEVTVRAYLSGGHLHEGSTYVQTLADASRRAEGAELWVAADDADGRVLGTVTFAAPGTPFHEIAEAGEADVRMLAVDPAAQGQGIGEALMVRCLERARALGLTGVALSTQPSMRAAHRVYERLGFVRVPERDWQPMPGIDLLAYRRDLTEPEPAA</sequence>
<gene>
    <name evidence="4" type="ordered locus">Intca_3371</name>
</gene>
<dbReference type="PANTHER" id="PTHR43877">
    <property type="entry name" value="AMINOALKYLPHOSPHONATE N-ACETYLTRANSFERASE-RELATED-RELATED"/>
    <property type="match status" value="1"/>
</dbReference>
<evidence type="ECO:0000313" key="5">
    <source>
        <dbReference type="Proteomes" id="UP000008914"/>
    </source>
</evidence>
<protein>
    <submittedName>
        <fullName evidence="4">GCN5-related N-acetyltransferase</fullName>
    </submittedName>
</protein>
<dbReference type="Pfam" id="PF00583">
    <property type="entry name" value="Acetyltransf_1"/>
    <property type="match status" value="1"/>
</dbReference>
<dbReference type="EMBL" id="CP002343">
    <property type="protein sequence ID" value="ADU49852.1"/>
    <property type="molecule type" value="Genomic_DNA"/>
</dbReference>
<dbReference type="PROSITE" id="PS51186">
    <property type="entry name" value="GNAT"/>
    <property type="match status" value="1"/>
</dbReference>
<dbReference type="KEGG" id="ica:Intca_3371"/>
<reference evidence="4 5" key="1">
    <citation type="journal article" date="2010" name="Stand. Genomic Sci.">
        <title>Complete genome sequence of Intrasporangium calvum type strain (7 KIP).</title>
        <authorList>
            <person name="Del Rio T.G."/>
            <person name="Chertkov O."/>
            <person name="Yasawong M."/>
            <person name="Lucas S."/>
            <person name="Deshpande S."/>
            <person name="Cheng J.F."/>
            <person name="Detter C."/>
            <person name="Tapia R."/>
            <person name="Han C."/>
            <person name="Goodwin L."/>
            <person name="Pitluck S."/>
            <person name="Liolios K."/>
            <person name="Ivanova N."/>
            <person name="Mavromatis K."/>
            <person name="Pati A."/>
            <person name="Chen A."/>
            <person name="Palaniappan K."/>
            <person name="Land M."/>
            <person name="Hauser L."/>
            <person name="Chang Y.J."/>
            <person name="Jeffries C.D."/>
            <person name="Rohde M."/>
            <person name="Pukall R."/>
            <person name="Sikorski J."/>
            <person name="Goker M."/>
            <person name="Woyke T."/>
            <person name="Bristow J."/>
            <person name="Eisen J.A."/>
            <person name="Markowitz V."/>
            <person name="Hugenholtz P."/>
            <person name="Kyrpides N.C."/>
            <person name="Klenk H.P."/>
            <person name="Lapidus A."/>
        </authorList>
    </citation>
    <scope>NUCLEOTIDE SEQUENCE [LARGE SCALE GENOMIC DNA]</scope>
    <source>
        <strain evidence="5">ATCC 23552 / DSM 43043 / JCM 3097 / NBRC 12989 / 7 KIP</strain>
    </source>
</reference>
<organism evidence="4 5">
    <name type="scientific">Intrasporangium calvum (strain ATCC 23552 / DSM 43043 / JCM 3097 / NBRC 12989 / NCIMB 10167 / NRRL B-3866 / 7 KIP)</name>
    <dbReference type="NCBI Taxonomy" id="710696"/>
    <lineage>
        <taxon>Bacteria</taxon>
        <taxon>Bacillati</taxon>
        <taxon>Actinomycetota</taxon>
        <taxon>Actinomycetes</taxon>
        <taxon>Micrococcales</taxon>
        <taxon>Intrasporangiaceae</taxon>
        <taxon>Intrasporangium</taxon>
    </lineage>
</organism>
<dbReference type="Proteomes" id="UP000008914">
    <property type="component" value="Chromosome"/>
</dbReference>